<evidence type="ECO:0000256" key="9">
    <source>
        <dbReference type="ARBA" id="ARBA00023136"/>
    </source>
</evidence>
<feature type="transmembrane region" description="Helical" evidence="11">
    <location>
        <begin position="534"/>
        <end position="557"/>
    </location>
</feature>
<dbReference type="FunFam" id="3.40.50.300:FF:000179">
    <property type="entry name" value="ABC transporter G family member 34"/>
    <property type="match status" value="1"/>
</dbReference>
<evidence type="ECO:0000256" key="8">
    <source>
        <dbReference type="ARBA" id="ARBA00022989"/>
    </source>
</evidence>
<feature type="transmembrane region" description="Helical" evidence="11">
    <location>
        <begin position="609"/>
        <end position="639"/>
    </location>
</feature>
<comment type="similarity">
    <text evidence="2">Belongs to the ABC transporter superfamily. ABCG family. PDR (TC 3.A.1.205) subfamily.</text>
</comment>
<feature type="domain" description="ABC transporter" evidence="12">
    <location>
        <begin position="844"/>
        <end position="1050"/>
    </location>
</feature>
<protein>
    <submittedName>
        <fullName evidence="13">Pleiotropic drug resistance protein 3</fullName>
    </submittedName>
</protein>
<dbReference type="Gene3D" id="3.40.50.300">
    <property type="entry name" value="P-loop containing nucleotide triphosphate hydrolases"/>
    <property type="match status" value="2"/>
</dbReference>
<evidence type="ECO:0000313" key="13">
    <source>
        <dbReference type="EMBL" id="KAB1202040.1"/>
    </source>
</evidence>
<evidence type="ECO:0000256" key="3">
    <source>
        <dbReference type="ARBA" id="ARBA00022448"/>
    </source>
</evidence>
<organism evidence="13 14">
    <name type="scientific">Morella rubra</name>
    <name type="common">Chinese bayberry</name>
    <dbReference type="NCBI Taxonomy" id="262757"/>
    <lineage>
        <taxon>Eukaryota</taxon>
        <taxon>Viridiplantae</taxon>
        <taxon>Streptophyta</taxon>
        <taxon>Embryophyta</taxon>
        <taxon>Tracheophyta</taxon>
        <taxon>Spermatophyta</taxon>
        <taxon>Magnoliopsida</taxon>
        <taxon>eudicotyledons</taxon>
        <taxon>Gunneridae</taxon>
        <taxon>Pentapetalae</taxon>
        <taxon>rosids</taxon>
        <taxon>fabids</taxon>
        <taxon>Fagales</taxon>
        <taxon>Myricaceae</taxon>
        <taxon>Morella</taxon>
    </lineage>
</organism>
<evidence type="ECO:0000256" key="10">
    <source>
        <dbReference type="SAM" id="MobiDB-lite"/>
    </source>
</evidence>
<feature type="transmembrane region" description="Helical" evidence="11">
    <location>
        <begin position="1144"/>
        <end position="1162"/>
    </location>
</feature>
<evidence type="ECO:0000256" key="1">
    <source>
        <dbReference type="ARBA" id="ARBA00004141"/>
    </source>
</evidence>
<keyword evidence="8 11" id="KW-1133">Transmembrane helix</keyword>
<evidence type="ECO:0000256" key="5">
    <source>
        <dbReference type="ARBA" id="ARBA00022737"/>
    </source>
</evidence>
<dbReference type="SMART" id="SM00382">
    <property type="entry name" value="AAA"/>
    <property type="match status" value="2"/>
</dbReference>
<dbReference type="Proteomes" id="UP000516437">
    <property type="component" value="Chromosome 8"/>
</dbReference>
<evidence type="ECO:0000256" key="7">
    <source>
        <dbReference type="ARBA" id="ARBA00022840"/>
    </source>
</evidence>
<dbReference type="PROSITE" id="PS50893">
    <property type="entry name" value="ABC_TRANSPORTER_2"/>
    <property type="match status" value="2"/>
</dbReference>
<dbReference type="Pfam" id="PF08370">
    <property type="entry name" value="PDR_assoc"/>
    <property type="match status" value="1"/>
</dbReference>
<evidence type="ECO:0000313" key="14">
    <source>
        <dbReference type="Proteomes" id="UP000516437"/>
    </source>
</evidence>
<feature type="transmembrane region" description="Helical" evidence="11">
    <location>
        <begin position="651"/>
        <end position="670"/>
    </location>
</feature>
<feature type="transmembrane region" description="Helical" evidence="11">
    <location>
        <begin position="758"/>
        <end position="785"/>
    </location>
</feature>
<keyword evidence="5" id="KW-0677">Repeat</keyword>
<feature type="region of interest" description="Disordered" evidence="10">
    <location>
        <begin position="804"/>
        <end position="832"/>
    </location>
</feature>
<dbReference type="InterPro" id="IPR003593">
    <property type="entry name" value="AAA+_ATPase"/>
</dbReference>
<dbReference type="Pfam" id="PF00005">
    <property type="entry name" value="ABC_tran"/>
    <property type="match status" value="1"/>
</dbReference>
<dbReference type="Pfam" id="PF01061">
    <property type="entry name" value="ABC2_membrane"/>
    <property type="match status" value="2"/>
</dbReference>
<evidence type="ECO:0000256" key="11">
    <source>
        <dbReference type="SAM" id="Phobius"/>
    </source>
</evidence>
<feature type="domain" description="ABC transporter" evidence="12">
    <location>
        <begin position="173"/>
        <end position="428"/>
    </location>
</feature>
<dbReference type="FunFam" id="3.40.50.300:FF:002615">
    <property type="entry name" value="ABC transporter"/>
    <property type="match status" value="1"/>
</dbReference>
<dbReference type="GO" id="GO:0140359">
    <property type="term" value="F:ABC-type transporter activity"/>
    <property type="evidence" value="ECO:0007669"/>
    <property type="project" value="InterPro"/>
</dbReference>
<comment type="subcellular location">
    <subcellularLocation>
        <location evidence="1">Membrane</location>
        <topology evidence="1">Multi-pass membrane protein</topology>
    </subcellularLocation>
</comment>
<keyword evidence="7" id="KW-0067">ATP-binding</keyword>
<comment type="caution">
    <text evidence="13">The sequence shown here is derived from an EMBL/GenBank/DDBJ whole genome shotgun (WGS) entry which is preliminary data.</text>
</comment>
<name>A0A6A1USI8_9ROSI</name>
<dbReference type="PRINTS" id="PR00830">
    <property type="entry name" value="ENDOLAPTASE"/>
</dbReference>
<dbReference type="EMBL" id="RXIC02000026">
    <property type="protein sequence ID" value="KAB1202040.1"/>
    <property type="molecule type" value="Genomic_DNA"/>
</dbReference>
<dbReference type="InterPro" id="IPR013581">
    <property type="entry name" value="PDR_assoc"/>
</dbReference>
<feature type="transmembrane region" description="Helical" evidence="11">
    <location>
        <begin position="677"/>
        <end position="698"/>
    </location>
</feature>
<keyword evidence="9 11" id="KW-0472">Membrane</keyword>
<evidence type="ECO:0000256" key="6">
    <source>
        <dbReference type="ARBA" id="ARBA00022741"/>
    </source>
</evidence>
<sequence>MAQVLGAEEAESLRIELVELGRSLRSSFQRRSSSFQNSPALSSGSATHDADAEYALQWQQIDRLPTFRRLRASLFSIEDAGEEFDDKGKEMIDVTKLGSLERHGFIERLIKDIRNDNMRLLQKIRRRMDKVGVKYPAIEVRYRNLCVEAVCEVVQGKPLPTVWNSIKSVLYGLKKLAGSKTHEAKINIMEEVSGIIKPGRITLLLGPPGCGKTSLLKALSGNLDQSVKVIGEVSYNGYKLEEFVPQKTSAYISQHDLHLPEMTVREILDFSARCQGVGSREEIMMELIRREKDAGIIPDPDTDTYMKIFGLDFCSETQVGDAMRRGLSGGEKRRLTAGEIIVGPTRALFMDEITNGLDSSTAFQVVACLQQFVHITDATILVSLLQPAPETFDLFDDLILMAEGKIVYHGPRDHVLGFFEDCGFRCPERKGVADFLQEKYSRLGSISQVLSRKDQVQYWYRTDLPHNYVSVDMFSGRFMQSIYGKKLDEELSRASEKSKSDKNALSFSAYSIPKWELFKACMSREFILMKRNSFLYAFKTTQLTLIALITMTVFLRTRMNIDIVHSTDYMGALFYALIILLIDGLPELSMTVRRLPFFFKQKQLCFFPAWAYTVPVCIMKVPISLVQSLAWTCLTYYVIGYSPEVERFLRQFLLLFGLSLASTSMFRFLASVFQTNAAATTAASFAIYLVILLGGFIITHPSMPGWLKWSFWISPMTYGEIAISLNEFHAPRWQKMLSPNITLGQEILGGRGLNFKGYFYWISVAALFGFAILFNAGFTLALSFLKTPGLSRVIISHEKLSQVHGSQESNSDAHEGEKSENSGKETNIKPNKGRMVLPFSPLAVVFQDVQYYVDTPLELKEQGFVDKKLQLLCDITGSLRPTVLTALMGVSGAGKTTLLDVLAGRKTSGCMEGHIIVGGYPKEFVNEVLETIELDGVKDALVGTPGVSGLSNEQRKRLTIAVELVANPSIIFMDEPTSGLDARAAAIVMRAVKNVVDTGRTIVCTIHQPSIDIFESFDELIFLKRGGRIIYSGPLGPHSSQVIEYFEGIPGVPKIINNYNPATWILEATSPSVEAEHSVDFADIYQESALYKSNKDLVRHLSSPPPGSQDLCFPTSFSQNGWGQFKSCLWKQHLSYWRNPSYNLMRIMYTMISSFVFGALFWNHAKEINNQQDLLIVLGSMYATVIFLGINNCSSVLPIIATERTVMRRERFSRMYSWWAYPLSQATIEIPYLLIQAIIFGIITYPMIGYEGSAHKIFWYFYTMFCSLLFFNYLGMLLVSITPNPMVAAIITSACYPLFNLFSGFLIPRPASLEYEMDYARMRKSEIGNGGSILSNACLNKGDDSFMGRAFLHEIDLVEAQFGLPPISVGLADRLTVESRISLGFLTVVWHWMMGSRGASRAFLDL</sequence>
<feature type="compositionally biased region" description="Basic and acidic residues" evidence="10">
    <location>
        <begin position="811"/>
        <end position="827"/>
    </location>
</feature>
<keyword evidence="3" id="KW-0813">Transport</keyword>
<dbReference type="GO" id="GO:0005524">
    <property type="term" value="F:ATP binding"/>
    <property type="evidence" value="ECO:0007669"/>
    <property type="project" value="UniProtKB-KW"/>
</dbReference>
<evidence type="ECO:0000256" key="4">
    <source>
        <dbReference type="ARBA" id="ARBA00022692"/>
    </source>
</evidence>
<proteinExistence type="inferred from homology"/>
<dbReference type="InterPro" id="IPR029481">
    <property type="entry name" value="ABC_trans_N"/>
</dbReference>
<feature type="transmembrane region" description="Helical" evidence="11">
    <location>
        <begin position="1218"/>
        <end position="1245"/>
    </location>
</feature>
<keyword evidence="14" id="KW-1185">Reference proteome</keyword>
<dbReference type="Pfam" id="PF14510">
    <property type="entry name" value="ABC_trans_N"/>
    <property type="match status" value="1"/>
</dbReference>
<feature type="transmembrane region" description="Helical" evidence="11">
    <location>
        <begin position="1174"/>
        <end position="1197"/>
    </location>
</feature>
<dbReference type="OrthoDB" id="66620at2759"/>
<reference evidence="13 14" key="1">
    <citation type="journal article" date="2019" name="Plant Biotechnol. J.">
        <title>The red bayberry genome and genetic basis of sex determination.</title>
        <authorList>
            <person name="Jia H.M."/>
            <person name="Jia H.J."/>
            <person name="Cai Q.L."/>
            <person name="Wang Y."/>
            <person name="Zhao H.B."/>
            <person name="Yang W.F."/>
            <person name="Wang G.Y."/>
            <person name="Li Y.H."/>
            <person name="Zhan D.L."/>
            <person name="Shen Y.T."/>
            <person name="Niu Q.F."/>
            <person name="Chang L."/>
            <person name="Qiu J."/>
            <person name="Zhao L."/>
            <person name="Xie H.B."/>
            <person name="Fu W.Y."/>
            <person name="Jin J."/>
            <person name="Li X.W."/>
            <person name="Jiao Y."/>
            <person name="Zhou C.C."/>
            <person name="Tu T."/>
            <person name="Chai C.Y."/>
            <person name="Gao J.L."/>
            <person name="Fan L.J."/>
            <person name="van de Weg E."/>
            <person name="Wang J.Y."/>
            <person name="Gao Z.S."/>
        </authorList>
    </citation>
    <scope>NUCLEOTIDE SEQUENCE [LARGE SCALE GENOMIC DNA]</scope>
    <source>
        <tissue evidence="13">Leaves</tissue>
    </source>
</reference>
<dbReference type="InterPro" id="IPR003439">
    <property type="entry name" value="ABC_transporter-like_ATP-bd"/>
</dbReference>
<feature type="transmembrane region" description="Helical" evidence="11">
    <location>
        <begin position="569"/>
        <end position="588"/>
    </location>
</feature>
<evidence type="ECO:0000256" key="2">
    <source>
        <dbReference type="ARBA" id="ARBA00006012"/>
    </source>
</evidence>
<dbReference type="InterPro" id="IPR043926">
    <property type="entry name" value="ABCG_dom"/>
</dbReference>
<dbReference type="GO" id="GO:0005886">
    <property type="term" value="C:plasma membrane"/>
    <property type="evidence" value="ECO:0007669"/>
    <property type="project" value="UniProtKB-ARBA"/>
</dbReference>
<feature type="transmembrane region" description="Helical" evidence="11">
    <location>
        <begin position="1286"/>
        <end position="1307"/>
    </location>
</feature>
<keyword evidence="6" id="KW-0547">Nucleotide-binding</keyword>
<evidence type="ECO:0000259" key="12">
    <source>
        <dbReference type="PROSITE" id="PS50893"/>
    </source>
</evidence>
<dbReference type="PANTHER" id="PTHR19241">
    <property type="entry name" value="ATP-BINDING CASSETTE TRANSPORTER"/>
    <property type="match status" value="1"/>
</dbReference>
<dbReference type="GO" id="GO:0016887">
    <property type="term" value="F:ATP hydrolysis activity"/>
    <property type="evidence" value="ECO:0007669"/>
    <property type="project" value="InterPro"/>
</dbReference>
<dbReference type="Pfam" id="PF19055">
    <property type="entry name" value="ABC2_membrane_7"/>
    <property type="match status" value="2"/>
</dbReference>
<feature type="transmembrane region" description="Helical" evidence="11">
    <location>
        <begin position="1257"/>
        <end position="1279"/>
    </location>
</feature>
<accession>A0A6A1USI8</accession>
<dbReference type="InterPro" id="IPR013525">
    <property type="entry name" value="ABC2_TM"/>
</dbReference>
<keyword evidence="4 11" id="KW-0812">Transmembrane</keyword>
<dbReference type="InterPro" id="IPR027417">
    <property type="entry name" value="P-loop_NTPase"/>
</dbReference>
<dbReference type="SUPFAM" id="SSF52540">
    <property type="entry name" value="P-loop containing nucleoside triphosphate hydrolases"/>
    <property type="match status" value="2"/>
</dbReference>
<gene>
    <name evidence="13" type="ORF">CJ030_MR8G029119</name>
</gene>